<dbReference type="SMART" id="SM00908">
    <property type="entry name" value="Gal-bind_lectin"/>
    <property type="match status" value="1"/>
</dbReference>
<dbReference type="EMBL" id="VCAZ01000036">
    <property type="protein sequence ID" value="TSL75315.1"/>
    <property type="molecule type" value="Genomic_DNA"/>
</dbReference>
<feature type="transmembrane region" description="Helical" evidence="4">
    <location>
        <begin position="7"/>
        <end position="25"/>
    </location>
</feature>
<comment type="caution">
    <text evidence="6">The sequence shown here is derived from an EMBL/GenBank/DDBJ whole genome shotgun (WGS) entry which is preliminary data.</text>
</comment>
<dbReference type="PROSITE" id="PS51304">
    <property type="entry name" value="GALECTIN"/>
    <property type="match status" value="1"/>
</dbReference>
<evidence type="ECO:0000313" key="6">
    <source>
        <dbReference type="EMBL" id="TSL75315.1"/>
    </source>
</evidence>
<gene>
    <name evidence="6" type="ORF">Baya_7470</name>
</gene>
<keyword evidence="2" id="KW-0677">Repeat</keyword>
<dbReference type="Proteomes" id="UP000319801">
    <property type="component" value="Unassembled WGS sequence"/>
</dbReference>
<evidence type="ECO:0000259" key="5">
    <source>
        <dbReference type="PROSITE" id="PS51304"/>
    </source>
</evidence>
<evidence type="ECO:0000256" key="4">
    <source>
        <dbReference type="SAM" id="Phobius"/>
    </source>
</evidence>
<evidence type="ECO:0000256" key="2">
    <source>
        <dbReference type="ARBA" id="ARBA00022737"/>
    </source>
</evidence>
<keyword evidence="1 3" id="KW-0430">Lectin</keyword>
<dbReference type="SUPFAM" id="SSF49899">
    <property type="entry name" value="Concanavalin A-like lectins/glucanases"/>
    <property type="match status" value="1"/>
</dbReference>
<dbReference type="PANTHER" id="PTHR11346">
    <property type="entry name" value="GALECTIN"/>
    <property type="match status" value="1"/>
</dbReference>
<evidence type="ECO:0000313" key="7">
    <source>
        <dbReference type="Proteomes" id="UP000319801"/>
    </source>
</evidence>
<accession>A0A556U157</accession>
<keyword evidence="4" id="KW-1133">Transmembrane helix</keyword>
<sequence length="249" mass="27470">MAVSKQVFLGVLHIYGLFLMYSFMFKFEGNQSCTDGNWKHTSPYMGKIPGGINNDRAVVLQGTVPVTAKSFIVNLKVGVFEGDDIAFHYNVGIGDATTLNSVYDGRWQTKECVPAKPFIRGGAFQMIIVVKSEGYEVYVNGSRHCTFKHCIPIARVTAIEIRGDVPELLCGSIYAIPYMGNIPGGLKKDMAVVIHGSIPALDRGPRQPHNETAPLSDKTGFYYDVQSRYMSVSEKFNTLSDLQASKILL</sequence>
<reference evidence="6 7" key="1">
    <citation type="journal article" date="2019" name="Genome Biol. Evol.">
        <title>Whole-Genome Sequencing of the Giant Devil Catfish, Bagarius yarrelli.</title>
        <authorList>
            <person name="Jiang W."/>
            <person name="Lv Y."/>
            <person name="Cheng L."/>
            <person name="Yang K."/>
            <person name="Chao B."/>
            <person name="Wang X."/>
            <person name="Li Y."/>
            <person name="Pan X."/>
            <person name="You X."/>
            <person name="Zhang Y."/>
            <person name="Yang J."/>
            <person name="Li J."/>
            <person name="Zhang X."/>
            <person name="Liu S."/>
            <person name="Sun C."/>
            <person name="Yang J."/>
            <person name="Shi Q."/>
        </authorList>
    </citation>
    <scope>NUCLEOTIDE SEQUENCE [LARGE SCALE GENOMIC DNA]</scope>
    <source>
        <strain evidence="6">JWS20170419001</strain>
        <tissue evidence="6">Muscle</tissue>
    </source>
</reference>
<evidence type="ECO:0000256" key="3">
    <source>
        <dbReference type="RuleBase" id="RU102079"/>
    </source>
</evidence>
<dbReference type="SMART" id="SM00276">
    <property type="entry name" value="GLECT"/>
    <property type="match status" value="1"/>
</dbReference>
<keyword evidence="4" id="KW-0812">Transmembrane</keyword>
<dbReference type="GO" id="GO:0030246">
    <property type="term" value="F:carbohydrate binding"/>
    <property type="evidence" value="ECO:0007669"/>
    <property type="project" value="UniProtKB-UniRule"/>
</dbReference>
<organism evidence="6 7">
    <name type="scientific">Bagarius yarrelli</name>
    <name type="common">Goonch</name>
    <name type="synonym">Bagrus yarrelli</name>
    <dbReference type="NCBI Taxonomy" id="175774"/>
    <lineage>
        <taxon>Eukaryota</taxon>
        <taxon>Metazoa</taxon>
        <taxon>Chordata</taxon>
        <taxon>Craniata</taxon>
        <taxon>Vertebrata</taxon>
        <taxon>Euteleostomi</taxon>
        <taxon>Actinopterygii</taxon>
        <taxon>Neopterygii</taxon>
        <taxon>Teleostei</taxon>
        <taxon>Ostariophysi</taxon>
        <taxon>Siluriformes</taxon>
        <taxon>Sisoridae</taxon>
        <taxon>Sisorinae</taxon>
        <taxon>Bagarius</taxon>
    </lineage>
</organism>
<proteinExistence type="predicted"/>
<keyword evidence="4" id="KW-0472">Membrane</keyword>
<dbReference type="Gene3D" id="2.60.120.200">
    <property type="match status" value="1"/>
</dbReference>
<feature type="domain" description="Galectin" evidence="5">
    <location>
        <begin position="44"/>
        <end position="179"/>
    </location>
</feature>
<dbReference type="AlphaFoldDB" id="A0A556U157"/>
<evidence type="ECO:0000256" key="1">
    <source>
        <dbReference type="ARBA" id="ARBA00022734"/>
    </source>
</evidence>
<dbReference type="Pfam" id="PF00337">
    <property type="entry name" value="Gal-bind_lectin"/>
    <property type="match status" value="1"/>
</dbReference>
<dbReference type="InterPro" id="IPR001079">
    <property type="entry name" value="Galectin_CRD"/>
</dbReference>
<name>A0A556U157_BAGYA</name>
<dbReference type="PANTHER" id="PTHR11346:SF32">
    <property type="entry name" value="GALECTIN-4"/>
    <property type="match status" value="1"/>
</dbReference>
<protein>
    <recommendedName>
        <fullName evidence="3">Galectin</fullName>
    </recommendedName>
</protein>
<keyword evidence="7" id="KW-1185">Reference proteome</keyword>
<dbReference type="InterPro" id="IPR044156">
    <property type="entry name" value="Galectin-like"/>
</dbReference>
<dbReference type="OrthoDB" id="8948454at2759"/>
<dbReference type="CDD" id="cd00070">
    <property type="entry name" value="GLECT"/>
    <property type="match status" value="1"/>
</dbReference>
<dbReference type="InterPro" id="IPR013320">
    <property type="entry name" value="ConA-like_dom_sf"/>
</dbReference>